<dbReference type="Pfam" id="PF00089">
    <property type="entry name" value="Trypsin"/>
    <property type="match status" value="1"/>
</dbReference>
<dbReference type="PROSITE" id="PS50240">
    <property type="entry name" value="TRYPSIN_DOM"/>
    <property type="match status" value="1"/>
</dbReference>
<reference evidence="7" key="1">
    <citation type="submission" date="2023-03" db="EMBL/GenBank/DDBJ databases">
        <title>Chromosome-level genomes of two armyworms, Mythimna separata and Mythimna loreyi, provide insights into the biosynthesis and reception of sex pheromones.</title>
        <authorList>
            <person name="Zhao H."/>
        </authorList>
    </citation>
    <scope>NUCLEOTIDE SEQUENCE</scope>
    <source>
        <strain evidence="7">BeijingLab</strain>
        <tissue evidence="7">Pupa</tissue>
    </source>
</reference>
<evidence type="ECO:0000259" key="6">
    <source>
        <dbReference type="PROSITE" id="PS50240"/>
    </source>
</evidence>
<dbReference type="InterPro" id="IPR050430">
    <property type="entry name" value="Peptidase_S1"/>
</dbReference>
<feature type="signal peptide" evidence="5">
    <location>
        <begin position="1"/>
        <end position="16"/>
    </location>
</feature>
<dbReference type="EMBL" id="JARGEI010000001">
    <property type="protein sequence ID" value="KAJ8737086.1"/>
    <property type="molecule type" value="Genomic_DNA"/>
</dbReference>
<evidence type="ECO:0000256" key="1">
    <source>
        <dbReference type="ARBA" id="ARBA00022670"/>
    </source>
</evidence>
<proteinExistence type="predicted"/>
<feature type="chain" id="PRO_5042142411" description="Peptidase S1 domain-containing protein" evidence="5">
    <location>
        <begin position="17"/>
        <end position="227"/>
    </location>
</feature>
<organism evidence="7 8">
    <name type="scientific">Mythimna separata</name>
    <name type="common">Oriental armyworm</name>
    <name type="synonym">Pseudaletia separata</name>
    <dbReference type="NCBI Taxonomy" id="271217"/>
    <lineage>
        <taxon>Eukaryota</taxon>
        <taxon>Metazoa</taxon>
        <taxon>Ecdysozoa</taxon>
        <taxon>Arthropoda</taxon>
        <taxon>Hexapoda</taxon>
        <taxon>Insecta</taxon>
        <taxon>Pterygota</taxon>
        <taxon>Neoptera</taxon>
        <taxon>Endopterygota</taxon>
        <taxon>Lepidoptera</taxon>
        <taxon>Glossata</taxon>
        <taxon>Ditrysia</taxon>
        <taxon>Noctuoidea</taxon>
        <taxon>Noctuidae</taxon>
        <taxon>Noctuinae</taxon>
        <taxon>Hadenini</taxon>
        <taxon>Mythimna</taxon>
    </lineage>
</organism>
<keyword evidence="4" id="KW-1015">Disulfide bond</keyword>
<dbReference type="AlphaFoldDB" id="A0AAD7Z2R7"/>
<dbReference type="InterPro" id="IPR043504">
    <property type="entry name" value="Peptidase_S1_PA_chymotrypsin"/>
</dbReference>
<accession>A0AAD7Z2R7</accession>
<dbReference type="GO" id="GO:0004252">
    <property type="term" value="F:serine-type endopeptidase activity"/>
    <property type="evidence" value="ECO:0007669"/>
    <property type="project" value="InterPro"/>
</dbReference>
<keyword evidence="3" id="KW-0720">Serine protease</keyword>
<evidence type="ECO:0000313" key="8">
    <source>
        <dbReference type="Proteomes" id="UP001231518"/>
    </source>
</evidence>
<dbReference type="PANTHER" id="PTHR24276">
    <property type="entry name" value="POLYSERASE-RELATED"/>
    <property type="match status" value="1"/>
</dbReference>
<protein>
    <recommendedName>
        <fullName evidence="6">Peptidase S1 domain-containing protein</fullName>
    </recommendedName>
</protein>
<evidence type="ECO:0000256" key="4">
    <source>
        <dbReference type="ARBA" id="ARBA00023157"/>
    </source>
</evidence>
<evidence type="ECO:0000256" key="5">
    <source>
        <dbReference type="SAM" id="SignalP"/>
    </source>
</evidence>
<keyword evidence="2" id="KW-0378">Hydrolase</keyword>
<keyword evidence="1" id="KW-0645">Protease</keyword>
<feature type="domain" description="Peptidase S1" evidence="6">
    <location>
        <begin position="55"/>
        <end position="227"/>
    </location>
</feature>
<dbReference type="InterPro" id="IPR009003">
    <property type="entry name" value="Peptidase_S1_PA"/>
</dbReference>
<name>A0AAD7Z2R7_MYTSE</name>
<evidence type="ECO:0000256" key="2">
    <source>
        <dbReference type="ARBA" id="ARBA00022801"/>
    </source>
</evidence>
<dbReference type="SUPFAM" id="SSF50494">
    <property type="entry name" value="Trypsin-like serine proteases"/>
    <property type="match status" value="1"/>
</dbReference>
<evidence type="ECO:0000313" key="7">
    <source>
        <dbReference type="EMBL" id="KAJ8737086.1"/>
    </source>
</evidence>
<dbReference type="InterPro" id="IPR001254">
    <property type="entry name" value="Trypsin_dom"/>
</dbReference>
<comment type="caution">
    <text evidence="7">The sequence shown here is derived from an EMBL/GenBank/DDBJ whole genome shotgun (WGS) entry which is preliminary data.</text>
</comment>
<sequence>MSYYILLCVIFTVSRCFNPELTNEEVNYTKDDVASLFHPNALWKQGDIPLLNRKVFRATRVVIREHPYVASVRRHIMHYSVASMLTKNLFVSIAHPYIDVPVDELSIVVGENYADRGSTLLTVVVLIIHELFDRYTLASDLALLRVYEDTPYRCSVKAIQLIHPNKSLDGHRAFVTGWGRCDRTGRELCLPRSSKYTPGEKFDPMLRSVSFVIRQPNLYCAGYKRVR</sequence>
<dbReference type="Proteomes" id="UP001231518">
    <property type="component" value="Chromosome 1"/>
</dbReference>
<evidence type="ECO:0000256" key="3">
    <source>
        <dbReference type="ARBA" id="ARBA00022825"/>
    </source>
</evidence>
<dbReference type="GO" id="GO:0006508">
    <property type="term" value="P:proteolysis"/>
    <property type="evidence" value="ECO:0007669"/>
    <property type="project" value="UniProtKB-KW"/>
</dbReference>
<dbReference type="PANTHER" id="PTHR24276:SF91">
    <property type="entry name" value="AT26814P-RELATED"/>
    <property type="match status" value="1"/>
</dbReference>
<gene>
    <name evidence="7" type="ORF">PYW07_000357</name>
</gene>
<keyword evidence="5" id="KW-0732">Signal</keyword>
<keyword evidence="8" id="KW-1185">Reference proteome</keyword>
<dbReference type="Gene3D" id="2.40.10.10">
    <property type="entry name" value="Trypsin-like serine proteases"/>
    <property type="match status" value="2"/>
</dbReference>